<dbReference type="AlphaFoldDB" id="A0A8J5MUD6"/>
<comment type="subcellular location">
    <subcellularLocation>
        <location evidence="1">Cytoplasmic vesicle</location>
        <location evidence="1">COPI-coated vesicle membrane</location>
        <topology evidence="1">Peripheral membrane protein</topology>
        <orientation evidence="1">Cytoplasmic side</orientation>
    </subcellularLocation>
</comment>
<dbReference type="InterPro" id="IPR001680">
    <property type="entry name" value="WD40_rpt"/>
</dbReference>
<evidence type="ECO:0000256" key="1">
    <source>
        <dbReference type="ARBA" id="ARBA00004347"/>
    </source>
</evidence>
<dbReference type="PRINTS" id="PR00320">
    <property type="entry name" value="GPROTEINBRPT"/>
</dbReference>
<dbReference type="PROSITE" id="PS50082">
    <property type="entry name" value="WD_REPEATS_2"/>
    <property type="match status" value="3"/>
</dbReference>
<dbReference type="Gene3D" id="2.130.10.10">
    <property type="entry name" value="YVTN repeat-like/Quinoprotein amine dehydrogenase"/>
    <property type="match status" value="1"/>
</dbReference>
<dbReference type="PANTHER" id="PTHR19876">
    <property type="entry name" value="COATOMER"/>
    <property type="match status" value="1"/>
</dbReference>
<proteinExistence type="predicted"/>
<dbReference type="PROSITE" id="PS00678">
    <property type="entry name" value="WD_REPEATS_1"/>
    <property type="match status" value="1"/>
</dbReference>
<gene>
    <name evidence="5" type="primary">Copa-L2</name>
    <name evidence="5" type="ORF">Hamer_G003625</name>
</gene>
<comment type="caution">
    <text evidence="5">The sequence shown here is derived from an EMBL/GenBank/DDBJ whole genome shotgun (WGS) entry which is preliminary data.</text>
</comment>
<accession>A0A8J5MUD6</accession>
<protein>
    <submittedName>
        <fullName evidence="5">Coatomer subunit alpha-like 2</fullName>
    </submittedName>
</protein>
<feature type="repeat" description="WD" evidence="4">
    <location>
        <begin position="50"/>
        <end position="91"/>
    </location>
</feature>
<organism evidence="5 6">
    <name type="scientific">Homarus americanus</name>
    <name type="common">American lobster</name>
    <dbReference type="NCBI Taxonomy" id="6706"/>
    <lineage>
        <taxon>Eukaryota</taxon>
        <taxon>Metazoa</taxon>
        <taxon>Ecdysozoa</taxon>
        <taxon>Arthropoda</taxon>
        <taxon>Crustacea</taxon>
        <taxon>Multicrustacea</taxon>
        <taxon>Malacostraca</taxon>
        <taxon>Eumalacostraca</taxon>
        <taxon>Eucarida</taxon>
        <taxon>Decapoda</taxon>
        <taxon>Pleocyemata</taxon>
        <taxon>Astacidea</taxon>
        <taxon>Nephropoidea</taxon>
        <taxon>Nephropidae</taxon>
        <taxon>Homarus</taxon>
    </lineage>
</organism>
<dbReference type="SUPFAM" id="SSF50978">
    <property type="entry name" value="WD40 repeat-like"/>
    <property type="match status" value="1"/>
</dbReference>
<dbReference type="GO" id="GO:0030126">
    <property type="term" value="C:COPI vesicle coat"/>
    <property type="evidence" value="ECO:0007669"/>
    <property type="project" value="TreeGrafter"/>
</dbReference>
<dbReference type="EMBL" id="JAHLQT010025476">
    <property type="protein sequence ID" value="KAG7164423.1"/>
    <property type="molecule type" value="Genomic_DNA"/>
</dbReference>
<dbReference type="GO" id="GO:0006890">
    <property type="term" value="P:retrograde vesicle-mediated transport, Golgi to endoplasmic reticulum"/>
    <property type="evidence" value="ECO:0007669"/>
    <property type="project" value="TreeGrafter"/>
</dbReference>
<dbReference type="GO" id="GO:0006891">
    <property type="term" value="P:intra-Golgi vesicle-mediated transport"/>
    <property type="evidence" value="ECO:0007669"/>
    <property type="project" value="TreeGrafter"/>
</dbReference>
<dbReference type="InterPro" id="IPR036322">
    <property type="entry name" value="WD40_repeat_dom_sf"/>
</dbReference>
<evidence type="ECO:0000313" key="5">
    <source>
        <dbReference type="EMBL" id="KAG7164423.1"/>
    </source>
</evidence>
<dbReference type="GO" id="GO:0006888">
    <property type="term" value="P:endoplasmic reticulum to Golgi vesicle-mediated transport"/>
    <property type="evidence" value="ECO:0007669"/>
    <property type="project" value="TreeGrafter"/>
</dbReference>
<dbReference type="GO" id="GO:0006886">
    <property type="term" value="P:intracellular protein transport"/>
    <property type="evidence" value="ECO:0007669"/>
    <property type="project" value="TreeGrafter"/>
</dbReference>
<feature type="repeat" description="WD" evidence="4">
    <location>
        <begin position="8"/>
        <end position="49"/>
    </location>
</feature>
<dbReference type="PROSITE" id="PS50294">
    <property type="entry name" value="WD_REPEATS_REGION"/>
    <property type="match status" value="3"/>
</dbReference>
<evidence type="ECO:0000256" key="4">
    <source>
        <dbReference type="PROSITE-ProRule" id="PRU00221"/>
    </source>
</evidence>
<evidence type="ECO:0000313" key="6">
    <source>
        <dbReference type="Proteomes" id="UP000747542"/>
    </source>
</evidence>
<dbReference type="Proteomes" id="UP000747542">
    <property type="component" value="Unassembled WGS sequence"/>
</dbReference>
<dbReference type="InterPro" id="IPR015943">
    <property type="entry name" value="WD40/YVTN_repeat-like_dom_sf"/>
</dbReference>
<dbReference type="Pfam" id="PF00400">
    <property type="entry name" value="WD40"/>
    <property type="match status" value="3"/>
</dbReference>
<dbReference type="InterPro" id="IPR020472">
    <property type="entry name" value="WD40_PAC1"/>
</dbReference>
<dbReference type="PANTHER" id="PTHR19876:SF1">
    <property type="entry name" value="COATOMER SUBUNIT ALPHA"/>
    <property type="match status" value="1"/>
</dbReference>
<name>A0A8J5MUD6_HOMAM</name>
<dbReference type="InterPro" id="IPR050844">
    <property type="entry name" value="Coatomer_complex_subunit"/>
</dbReference>
<evidence type="ECO:0000256" key="2">
    <source>
        <dbReference type="ARBA" id="ARBA00022574"/>
    </source>
</evidence>
<dbReference type="InterPro" id="IPR019775">
    <property type="entry name" value="WD40_repeat_CS"/>
</dbReference>
<keyword evidence="3" id="KW-0677">Repeat</keyword>
<feature type="repeat" description="WD" evidence="4">
    <location>
        <begin position="92"/>
        <end position="126"/>
    </location>
</feature>
<keyword evidence="6" id="KW-1185">Reference proteome</keyword>
<dbReference type="SMART" id="SM00320">
    <property type="entry name" value="WD40"/>
    <property type="match status" value="3"/>
</dbReference>
<sequence>MCTMVDKFDEHEGPVRAVCFHQQQPLFVSGGDDYKIKVWNYKLRRCLFTLLGHLDYIRTTEFHQEYPWILSASDDQTIRIWNWQSRSCVSILTGHNHYVMCARFHPNQDLIVSASLDSTVRVWDISGIPGKPGGMHCFGWYPWVVKYPVFLSSYGPNSCI</sequence>
<reference evidence="5" key="1">
    <citation type="journal article" date="2021" name="Sci. Adv.">
        <title>The American lobster genome reveals insights on longevity, neural, and immune adaptations.</title>
        <authorList>
            <person name="Polinski J.M."/>
            <person name="Zimin A.V."/>
            <person name="Clark K.F."/>
            <person name="Kohn A.B."/>
            <person name="Sadowski N."/>
            <person name="Timp W."/>
            <person name="Ptitsyn A."/>
            <person name="Khanna P."/>
            <person name="Romanova D.Y."/>
            <person name="Williams P."/>
            <person name="Greenwood S.J."/>
            <person name="Moroz L.L."/>
            <person name="Walt D.R."/>
            <person name="Bodnar A.G."/>
        </authorList>
    </citation>
    <scope>NUCLEOTIDE SEQUENCE</scope>
    <source>
        <strain evidence="5">GMGI-L3</strain>
    </source>
</reference>
<keyword evidence="2 4" id="KW-0853">WD repeat</keyword>
<evidence type="ECO:0000256" key="3">
    <source>
        <dbReference type="ARBA" id="ARBA00022737"/>
    </source>
</evidence>